<reference evidence="5 6" key="1">
    <citation type="submission" date="2021-02" db="EMBL/GenBank/DDBJ databases">
        <title>Plant Genome Project.</title>
        <authorList>
            <person name="Zhang R.-G."/>
        </authorList>
    </citation>
    <scope>NUCLEOTIDE SEQUENCE [LARGE SCALE GENOMIC DNA]</scope>
    <source>
        <tissue evidence="5">Leaves</tissue>
    </source>
</reference>
<keyword evidence="6" id="KW-1185">Reference proteome</keyword>
<dbReference type="PROSITE" id="PS01359">
    <property type="entry name" value="ZF_PHD_1"/>
    <property type="match status" value="1"/>
</dbReference>
<evidence type="ECO:0000313" key="6">
    <source>
        <dbReference type="Proteomes" id="UP000827721"/>
    </source>
</evidence>
<dbReference type="SUPFAM" id="SSF57903">
    <property type="entry name" value="FYVE/PHD zinc finger"/>
    <property type="match status" value="1"/>
</dbReference>
<dbReference type="PANTHER" id="PTHR10782:SF102">
    <property type="entry name" value="E3 SUMO-PROTEIN LIGASE SIZ1"/>
    <property type="match status" value="1"/>
</dbReference>
<feature type="compositionally biased region" description="Polar residues" evidence="4">
    <location>
        <begin position="898"/>
        <end position="907"/>
    </location>
</feature>
<proteinExistence type="predicted"/>
<sequence length="915" mass="101047">MWVLHGSLPVPCGPAKWTFGLRYCRNVDSLLSRRMPSKLSNFRIKELKDILTKLGLPKQGRKQLFDAFHFKDNSRTLCLHQDLVDRIQHVLLDERVAEIIDATYRKMQNLDDVDLATNEHSASVLSDVNLKMEVEDSLNSNTKICCPCGNSLPSESMIQCVDPRCLVQQHTTCVIIPENSMEENSPISPFFCEMCRIKRADPFWVTVAHLVSPVKLKNVPTTDGTNTLLNVENTFHLTKAHRELLQNTEYDVQLLPCRLGVFSSMIKFLLECNGHNMQIYKLMVCNLVIIPLSYINILFSISNSNLSSVIEPPQGQMSLGPEECLHRSDVFRHPIPTVNRPASQLLGANGRDNGALITLYITEGVNKISLSGCVRNFCFGVRLVKRRTVDKILSIIPKATEGESFEDALARVRRCIGGGMATGNEDSDSDLEVITDSIKVNLRCPNLNSILGLYIIIVKNVHKVFHFHLARQMRNCEEDITEIEVKPDGSWIVKAKGELGDLAQWHLPDGSECVARNGLSNSEMSRQIKKEDSSGCNNLTVGMRNNPSETLQVSKHQPITLSRKNQVEDSFENYGEKLLSMSSSATGSGRDNEDLSIDTSTNNVNEINFVARNFDSTFGTPNQTSLTKDRDIIILSDSEEENVKLVSPQTVYNTFSVIDNAPSGFSDSYLQDPALVAGTSSCLGLFSGNNDDVGMSNWPYTCGTRTGSGFQLFGTDADVPDAFIDMDHSSVTCSAPMNDYTSASKSAIRSTVEVLDSSVCHTNLDIDVALIDNPLAFVHDDPSLQNFLPIQPSVALSESVMGHQLPTSNGIHSNDWISLRLSSNGEPIHGAFHGDVRAHSLSDAADGLELSNRCESNGAAVVSGEPKSNTTNNRKLSDGPFSFPRQPRSVRQRAHPSQIRTPTNKSDSVILEEGR</sequence>
<dbReference type="InterPro" id="IPR036361">
    <property type="entry name" value="SAP_dom_sf"/>
</dbReference>
<evidence type="ECO:0000256" key="3">
    <source>
        <dbReference type="ARBA" id="ARBA00022833"/>
    </source>
</evidence>
<feature type="region of interest" description="Disordered" evidence="4">
    <location>
        <begin position="859"/>
        <end position="915"/>
    </location>
</feature>
<dbReference type="Proteomes" id="UP000827721">
    <property type="component" value="Unassembled WGS sequence"/>
</dbReference>
<organism evidence="5 6">
    <name type="scientific">Xanthoceras sorbifolium</name>
    <dbReference type="NCBI Taxonomy" id="99658"/>
    <lineage>
        <taxon>Eukaryota</taxon>
        <taxon>Viridiplantae</taxon>
        <taxon>Streptophyta</taxon>
        <taxon>Embryophyta</taxon>
        <taxon>Tracheophyta</taxon>
        <taxon>Spermatophyta</taxon>
        <taxon>Magnoliopsida</taxon>
        <taxon>eudicotyledons</taxon>
        <taxon>Gunneridae</taxon>
        <taxon>Pentapetalae</taxon>
        <taxon>rosids</taxon>
        <taxon>malvids</taxon>
        <taxon>Sapindales</taxon>
        <taxon>Sapindaceae</taxon>
        <taxon>Xanthoceroideae</taxon>
        <taxon>Xanthoceras</taxon>
    </lineage>
</organism>
<keyword evidence="2" id="KW-0863">Zinc-finger</keyword>
<evidence type="ECO:0000256" key="2">
    <source>
        <dbReference type="ARBA" id="ARBA00022771"/>
    </source>
</evidence>
<accession>A0ABQ8H3R0</accession>
<comment type="caution">
    <text evidence="5">The sequence shown here is derived from an EMBL/GenBank/DDBJ whole genome shotgun (WGS) entry which is preliminary data.</text>
</comment>
<dbReference type="Gene3D" id="3.30.40.10">
    <property type="entry name" value="Zinc/RING finger domain, C3HC4 (zinc finger)"/>
    <property type="match status" value="1"/>
</dbReference>
<keyword evidence="1" id="KW-0479">Metal-binding</keyword>
<keyword evidence="3" id="KW-0862">Zinc</keyword>
<dbReference type="InterPro" id="IPR013083">
    <property type="entry name" value="Znf_RING/FYVE/PHD"/>
</dbReference>
<name>A0ABQ8H3R0_9ROSI</name>
<gene>
    <name evidence="5" type="ORF">JRO89_XS14G0041200</name>
</gene>
<dbReference type="PANTHER" id="PTHR10782">
    <property type="entry name" value="ZINC FINGER MIZ DOMAIN-CONTAINING PROTEIN"/>
    <property type="match status" value="1"/>
</dbReference>
<dbReference type="InterPro" id="IPR019786">
    <property type="entry name" value="Zinc_finger_PHD-type_CS"/>
</dbReference>
<dbReference type="EMBL" id="JAFEMO010000014">
    <property type="protein sequence ID" value="KAH7547934.1"/>
    <property type="molecule type" value="Genomic_DNA"/>
</dbReference>
<evidence type="ECO:0000256" key="1">
    <source>
        <dbReference type="ARBA" id="ARBA00022723"/>
    </source>
</evidence>
<dbReference type="InterPro" id="IPR011011">
    <property type="entry name" value="Znf_FYVE_PHD"/>
</dbReference>
<protein>
    <submittedName>
        <fullName evidence="5">Uncharacterized protein</fullName>
    </submittedName>
</protein>
<evidence type="ECO:0000256" key="4">
    <source>
        <dbReference type="SAM" id="MobiDB-lite"/>
    </source>
</evidence>
<evidence type="ECO:0000313" key="5">
    <source>
        <dbReference type="EMBL" id="KAH7547934.1"/>
    </source>
</evidence>
<dbReference type="SUPFAM" id="SSF68906">
    <property type="entry name" value="SAP domain"/>
    <property type="match status" value="1"/>
</dbReference>